<evidence type="ECO:0000313" key="2">
    <source>
        <dbReference type="Proteomes" id="UP000076532"/>
    </source>
</evidence>
<evidence type="ECO:0000313" key="1">
    <source>
        <dbReference type="EMBL" id="KZP10165.1"/>
    </source>
</evidence>
<name>A0A165Z2L8_9AGAM</name>
<dbReference type="EMBL" id="KV417685">
    <property type="protein sequence ID" value="KZP10165.1"/>
    <property type="molecule type" value="Genomic_DNA"/>
</dbReference>
<sequence>MWVRLADVHVGTGGRLHGSDECARGAWASMVSEVAGVRTPGLADVHMGAVSVHVGLGERVREGWMACTWGWWACTWALVDVHMGLAGLHMRAGWRAYGVGGHTWLNGVHMGLADVWTGLADVRAEAGGRARGASVSWHMGPGQARAWWLAHGTVLCKLASAVDLGSVHQADGPLPAPLAPPVHHMLGVTTPPPPAPPSCDLKDIEITAKDVQDVLEEYRRRKGQSYTSSAVKPVGLLKYCPASPANAKWISAQLGWDQKLSIASSLLGL</sequence>
<gene>
    <name evidence="1" type="ORF">FIBSPDRAFT_899944</name>
</gene>
<organism evidence="1 2">
    <name type="scientific">Athelia psychrophila</name>
    <dbReference type="NCBI Taxonomy" id="1759441"/>
    <lineage>
        <taxon>Eukaryota</taxon>
        <taxon>Fungi</taxon>
        <taxon>Dikarya</taxon>
        <taxon>Basidiomycota</taxon>
        <taxon>Agaricomycotina</taxon>
        <taxon>Agaricomycetes</taxon>
        <taxon>Agaricomycetidae</taxon>
        <taxon>Atheliales</taxon>
        <taxon>Atheliaceae</taxon>
        <taxon>Athelia</taxon>
    </lineage>
</organism>
<protein>
    <submittedName>
        <fullName evidence="1">Uncharacterized protein</fullName>
    </submittedName>
</protein>
<dbReference type="Proteomes" id="UP000076532">
    <property type="component" value="Unassembled WGS sequence"/>
</dbReference>
<keyword evidence="2" id="KW-1185">Reference proteome</keyword>
<proteinExistence type="predicted"/>
<reference evidence="1 2" key="1">
    <citation type="journal article" date="2016" name="Mol. Biol. Evol.">
        <title>Comparative Genomics of Early-Diverging Mushroom-Forming Fungi Provides Insights into the Origins of Lignocellulose Decay Capabilities.</title>
        <authorList>
            <person name="Nagy L.G."/>
            <person name="Riley R."/>
            <person name="Tritt A."/>
            <person name="Adam C."/>
            <person name="Daum C."/>
            <person name="Floudas D."/>
            <person name="Sun H."/>
            <person name="Yadav J.S."/>
            <person name="Pangilinan J."/>
            <person name="Larsson K.H."/>
            <person name="Matsuura K."/>
            <person name="Barry K."/>
            <person name="Labutti K."/>
            <person name="Kuo R."/>
            <person name="Ohm R.A."/>
            <person name="Bhattacharya S.S."/>
            <person name="Shirouzu T."/>
            <person name="Yoshinaga Y."/>
            <person name="Martin F.M."/>
            <person name="Grigoriev I.V."/>
            <person name="Hibbett D.S."/>
        </authorList>
    </citation>
    <scope>NUCLEOTIDE SEQUENCE [LARGE SCALE GENOMIC DNA]</scope>
    <source>
        <strain evidence="1 2">CBS 109695</strain>
    </source>
</reference>
<dbReference type="AlphaFoldDB" id="A0A165Z2L8"/>
<accession>A0A165Z2L8</accession>